<protein>
    <submittedName>
        <fullName evidence="1">Uncharacterized protein</fullName>
    </submittedName>
</protein>
<dbReference type="RefSeq" id="WP_065848722.1">
    <property type="nucleotide sequence ID" value="NZ_JBHSKI010000017.1"/>
</dbReference>
<reference evidence="2" key="1">
    <citation type="journal article" date="2019" name="Int. J. Syst. Evol. Microbiol.">
        <title>The Global Catalogue of Microorganisms (GCM) 10K type strain sequencing project: providing services to taxonomists for standard genome sequencing and annotation.</title>
        <authorList>
            <consortium name="The Broad Institute Genomics Platform"/>
            <consortium name="The Broad Institute Genome Sequencing Center for Infectious Disease"/>
            <person name="Wu L."/>
            <person name="Ma J."/>
        </authorList>
    </citation>
    <scope>NUCLEOTIDE SEQUENCE [LARGE SCALE GENOMIC DNA]</scope>
    <source>
        <strain evidence="2">CGMCC 4.1721</strain>
    </source>
</reference>
<organism evidence="1 2">
    <name type="scientific">Streptomyces mutomycini</name>
    <dbReference type="NCBI Taxonomy" id="284036"/>
    <lineage>
        <taxon>Bacteria</taxon>
        <taxon>Bacillati</taxon>
        <taxon>Actinomycetota</taxon>
        <taxon>Actinomycetes</taxon>
        <taxon>Kitasatosporales</taxon>
        <taxon>Streptomycetaceae</taxon>
        <taxon>Streptomyces</taxon>
    </lineage>
</organism>
<name>A0ABW0BCD3_9ACTN</name>
<comment type="caution">
    <text evidence="1">The sequence shown here is derived from an EMBL/GenBank/DDBJ whole genome shotgun (WGS) entry which is preliminary data.</text>
</comment>
<evidence type="ECO:0000313" key="2">
    <source>
        <dbReference type="Proteomes" id="UP001596208"/>
    </source>
</evidence>
<proteinExistence type="predicted"/>
<dbReference type="EMBL" id="JBHSKI010000017">
    <property type="protein sequence ID" value="MFC5174622.1"/>
    <property type="molecule type" value="Genomic_DNA"/>
</dbReference>
<gene>
    <name evidence="1" type="ORF">ACFPRK_29140</name>
</gene>
<dbReference type="Proteomes" id="UP001596208">
    <property type="component" value="Unassembled WGS sequence"/>
</dbReference>
<evidence type="ECO:0000313" key="1">
    <source>
        <dbReference type="EMBL" id="MFC5174622.1"/>
    </source>
</evidence>
<sequence>MTSSIVVQYTDLLRTSDYALWARLRWLLKGQGLAPDRTVVVDLLQEGPDHEDGQVIAGDGRVYRFSLYYDQAARDGALSAQLRNWTDITDSWGTGSLAMRTADAFAWRGRPTGQR</sequence>
<keyword evidence="2" id="KW-1185">Reference proteome</keyword>
<accession>A0ABW0BCD3</accession>